<protein>
    <recommendedName>
        <fullName evidence="4">Gustatory receptor</fullName>
    </recommendedName>
</protein>
<keyword evidence="1" id="KW-1133">Transmembrane helix</keyword>
<sequence length="502" mass="59234">MALMWNLLCGGIIIRHLHSIGADHIDHNRRFAIHLIVKWFITILIMFQISILICDQYDVKILYRFFFNQTITPFERSRIVKLVISVVRHIHTFFIEISVICLFAYCQEIYSKHIRLMITKQSIDIKRLELIYIRLERLADRYETLNRYYAIPLLLNFAVDIVMMLGCSCYLIIYRPPDEINIQMISLIMAVFLFSIVRLFTCCTVATKVNNSHRMLVRHILETFDHWTIESWQSYNDIVQIEQFDCDYRFIRNQIIQWLIIIIVLNVLGTVVFNMEDLQTLYQLVTFDSINENQRTRMNNTFYVVSLNSIHMIAQASSLLLFAYCQQIYCLKIEKLSNLTLPIDEKRLKHLKSSLMEMTENHQSMIQLFSCSIIVNLCTDMMLFIGNLCYIILHRPNSNNGQVISFVMVGALFSAIRLIISCTLSTKVIETHHYLARSIIERFRNWNLESWQTFNDIVRIGHKFRVSIGFEMFHVEQAAILPIMGFCFNYIVVLLQTENSLF</sequence>
<feature type="transmembrane region" description="Helical" evidence="1">
    <location>
        <begin position="185"/>
        <end position="206"/>
    </location>
</feature>
<organism evidence="2 3">
    <name type="scientific">Blomia tropicalis</name>
    <name type="common">Mite</name>
    <dbReference type="NCBI Taxonomy" id="40697"/>
    <lineage>
        <taxon>Eukaryota</taxon>
        <taxon>Metazoa</taxon>
        <taxon>Ecdysozoa</taxon>
        <taxon>Arthropoda</taxon>
        <taxon>Chelicerata</taxon>
        <taxon>Arachnida</taxon>
        <taxon>Acari</taxon>
        <taxon>Acariformes</taxon>
        <taxon>Sarcoptiformes</taxon>
        <taxon>Astigmata</taxon>
        <taxon>Glycyphagoidea</taxon>
        <taxon>Echimyopodidae</taxon>
        <taxon>Blomia</taxon>
    </lineage>
</organism>
<keyword evidence="1" id="KW-0472">Membrane</keyword>
<gene>
    <name evidence="2" type="ORF">RDWZM_000473</name>
</gene>
<keyword evidence="3" id="KW-1185">Reference proteome</keyword>
<evidence type="ECO:0000256" key="1">
    <source>
        <dbReference type="SAM" id="Phobius"/>
    </source>
</evidence>
<feature type="transmembrane region" description="Helical" evidence="1">
    <location>
        <begin position="302"/>
        <end position="325"/>
    </location>
</feature>
<feature type="transmembrane region" description="Helical" evidence="1">
    <location>
        <begin position="368"/>
        <end position="393"/>
    </location>
</feature>
<feature type="transmembrane region" description="Helical" evidence="1">
    <location>
        <begin position="255"/>
        <end position="275"/>
    </location>
</feature>
<feature type="transmembrane region" description="Helical" evidence="1">
    <location>
        <begin position="478"/>
        <end position="497"/>
    </location>
</feature>
<dbReference type="EMBL" id="JAPWDV010000001">
    <property type="protein sequence ID" value="KAJ6221928.1"/>
    <property type="molecule type" value="Genomic_DNA"/>
</dbReference>
<feature type="transmembrane region" description="Helical" evidence="1">
    <location>
        <begin position="399"/>
        <end position="420"/>
    </location>
</feature>
<name>A0A9Q0M8W0_BLOTA</name>
<evidence type="ECO:0008006" key="4">
    <source>
        <dbReference type="Google" id="ProtNLM"/>
    </source>
</evidence>
<evidence type="ECO:0000313" key="2">
    <source>
        <dbReference type="EMBL" id="KAJ6221928.1"/>
    </source>
</evidence>
<proteinExistence type="predicted"/>
<reference evidence="2" key="1">
    <citation type="submission" date="2022-12" db="EMBL/GenBank/DDBJ databases">
        <title>Genome assemblies of Blomia tropicalis.</title>
        <authorList>
            <person name="Cui Y."/>
        </authorList>
    </citation>
    <scope>NUCLEOTIDE SEQUENCE</scope>
    <source>
        <tissue evidence="2">Adult mites</tissue>
    </source>
</reference>
<feature type="transmembrane region" description="Helical" evidence="1">
    <location>
        <begin position="148"/>
        <end position="173"/>
    </location>
</feature>
<evidence type="ECO:0000313" key="3">
    <source>
        <dbReference type="Proteomes" id="UP001142055"/>
    </source>
</evidence>
<keyword evidence="1" id="KW-0812">Transmembrane</keyword>
<comment type="caution">
    <text evidence="2">The sequence shown here is derived from an EMBL/GenBank/DDBJ whole genome shotgun (WGS) entry which is preliminary data.</text>
</comment>
<accession>A0A9Q0M8W0</accession>
<dbReference type="Proteomes" id="UP001142055">
    <property type="component" value="Chromosome 1"/>
</dbReference>
<feature type="transmembrane region" description="Helical" evidence="1">
    <location>
        <begin position="32"/>
        <end position="54"/>
    </location>
</feature>
<dbReference type="AlphaFoldDB" id="A0A9Q0M8W0"/>